<protein>
    <recommendedName>
        <fullName evidence="2">GYF domain-containing protein</fullName>
    </recommendedName>
</protein>
<evidence type="ECO:0000313" key="3">
    <source>
        <dbReference type="EMBL" id="CAL8075949.1"/>
    </source>
</evidence>
<sequence length="396" mass="44033">MDRKRKVSRKRKLLEGEDRDDYSGGIEEEMSKFGQHSSSGRQHTMDSDEDEEDDEDYNKRKHNVLDEEEIEGQEDGTLEFDGETKITPFNMKDELEEGYFDGSGMYIWNKRDASEIKDSWLDSIDWVQVKKKDPAATSKPAGTSDMDTEESKEDNEPVDVLSLYKQMLELLKPGESVLKAIKRIGGGGGKPLSALERLKQKKQAAKLAAKNGTATVTDGDDPAAASSSTAAPEEKVVVVNEASEQITKLTGLADSILSATGNMDIYQETYESVSFKIRREESKKLTVNSAVATATVGDDEDMFGDGFEAKKVDVPVAAASGDGADVASSISDPSDEVKWEFKWEDKEEAPIYGPHTSTEMQAWVTEGYFKEGVFVRKFKQDGKFYTSKRVDFELYC</sequence>
<dbReference type="InterPro" id="IPR003169">
    <property type="entry name" value="GYF"/>
</dbReference>
<dbReference type="SUPFAM" id="SSF55277">
    <property type="entry name" value="GYF domain"/>
    <property type="match status" value="1"/>
</dbReference>
<organism evidence="3 4">
    <name type="scientific">Orchesella dallaii</name>
    <dbReference type="NCBI Taxonomy" id="48710"/>
    <lineage>
        <taxon>Eukaryota</taxon>
        <taxon>Metazoa</taxon>
        <taxon>Ecdysozoa</taxon>
        <taxon>Arthropoda</taxon>
        <taxon>Hexapoda</taxon>
        <taxon>Collembola</taxon>
        <taxon>Entomobryomorpha</taxon>
        <taxon>Entomobryoidea</taxon>
        <taxon>Orchesellidae</taxon>
        <taxon>Orchesellinae</taxon>
        <taxon>Orchesella</taxon>
    </lineage>
</organism>
<comment type="caution">
    <text evidence="3">The sequence shown here is derived from an EMBL/GenBank/DDBJ whole genome shotgun (WGS) entry which is preliminary data.</text>
</comment>
<reference evidence="3 4" key="1">
    <citation type="submission" date="2024-08" db="EMBL/GenBank/DDBJ databases">
        <authorList>
            <person name="Cucini C."/>
            <person name="Frati F."/>
        </authorList>
    </citation>
    <scope>NUCLEOTIDE SEQUENCE [LARGE SCALE GENOMIC DNA]</scope>
</reference>
<dbReference type="EMBL" id="CAXLJM020000009">
    <property type="protein sequence ID" value="CAL8075949.1"/>
    <property type="molecule type" value="Genomic_DNA"/>
</dbReference>
<dbReference type="InterPro" id="IPR039905">
    <property type="entry name" value="CD2BP2/Lin1"/>
</dbReference>
<dbReference type="Pfam" id="PF02213">
    <property type="entry name" value="GYF"/>
    <property type="match status" value="1"/>
</dbReference>
<feature type="compositionally biased region" description="Acidic residues" evidence="1">
    <location>
        <begin position="146"/>
        <end position="157"/>
    </location>
</feature>
<feature type="region of interest" description="Disordered" evidence="1">
    <location>
        <begin position="131"/>
        <end position="158"/>
    </location>
</feature>
<dbReference type="PANTHER" id="PTHR13138:SF3">
    <property type="entry name" value="CD2 ANTIGEN CYTOPLASMIC TAIL-BINDING PROTEIN 2"/>
    <property type="match status" value="1"/>
</dbReference>
<dbReference type="PANTHER" id="PTHR13138">
    <property type="entry name" value="PROTEIN LIN1"/>
    <property type="match status" value="1"/>
</dbReference>
<dbReference type="PROSITE" id="PS50829">
    <property type="entry name" value="GYF"/>
    <property type="match status" value="1"/>
</dbReference>
<dbReference type="Proteomes" id="UP001642540">
    <property type="component" value="Unassembled WGS sequence"/>
</dbReference>
<proteinExistence type="predicted"/>
<gene>
    <name evidence="3" type="ORF">ODALV1_LOCUS3323</name>
</gene>
<name>A0ABP1PVQ3_9HEXA</name>
<feature type="compositionally biased region" description="Basic residues" evidence="1">
    <location>
        <begin position="1"/>
        <end position="12"/>
    </location>
</feature>
<dbReference type="Gene3D" id="3.30.1490.40">
    <property type="match status" value="1"/>
</dbReference>
<keyword evidence="4" id="KW-1185">Reference proteome</keyword>
<feature type="region of interest" description="Disordered" evidence="1">
    <location>
        <begin position="1"/>
        <end position="85"/>
    </location>
</feature>
<accession>A0ABP1PVQ3</accession>
<feature type="compositionally biased region" description="Acidic residues" evidence="1">
    <location>
        <begin position="47"/>
        <end position="56"/>
    </location>
</feature>
<evidence type="ECO:0000313" key="4">
    <source>
        <dbReference type="Proteomes" id="UP001642540"/>
    </source>
</evidence>
<dbReference type="InterPro" id="IPR035445">
    <property type="entry name" value="GYF-like_dom_sf"/>
</dbReference>
<feature type="compositionally biased region" description="Acidic residues" evidence="1">
    <location>
        <begin position="66"/>
        <end position="81"/>
    </location>
</feature>
<feature type="domain" description="GYF" evidence="2">
    <location>
        <begin position="336"/>
        <end position="393"/>
    </location>
</feature>
<dbReference type="SMART" id="SM00444">
    <property type="entry name" value="GYF"/>
    <property type="match status" value="1"/>
</dbReference>
<evidence type="ECO:0000259" key="2">
    <source>
        <dbReference type="PROSITE" id="PS50829"/>
    </source>
</evidence>
<evidence type="ECO:0000256" key="1">
    <source>
        <dbReference type="SAM" id="MobiDB-lite"/>
    </source>
</evidence>
<feature type="region of interest" description="Disordered" evidence="1">
    <location>
        <begin position="209"/>
        <end position="232"/>
    </location>
</feature>